<accession>A0A5B7FP98</accession>
<protein>
    <submittedName>
        <fullName evidence="1">Uncharacterized protein</fullName>
    </submittedName>
</protein>
<dbReference type="AlphaFoldDB" id="A0A5B7FP98"/>
<evidence type="ECO:0000313" key="1">
    <source>
        <dbReference type="EMBL" id="MPC47276.1"/>
    </source>
</evidence>
<gene>
    <name evidence="1" type="ORF">E2C01_041018</name>
</gene>
<sequence length="235" mass="25696">MLVTSVAVSDEPHHLLLYLVQESKLSAGRATPLQARHFKTLSVQEPRYPPRRGQLSLSLSGMLLNVDPEGQSKVVSDPQHLPPAAVTSPQCSQGTWVGLYLEMTSSLVLCSCDAAHRVADQGHSAVLLPQREIVRIRSGAGKEVQLVIFIQIPQQEADTTSLRDTCFDWLYLKTRGLQQSLSGACHSGCVPYQIKSTLNVQRHNGSDLVIFQGSTEVGRQQQCRSAADLPCLNPC</sequence>
<reference evidence="1 2" key="1">
    <citation type="submission" date="2019-05" db="EMBL/GenBank/DDBJ databases">
        <title>Another draft genome of Portunus trituberculatus and its Hox gene families provides insights of decapod evolution.</title>
        <authorList>
            <person name="Jeong J.-H."/>
            <person name="Song I."/>
            <person name="Kim S."/>
            <person name="Choi T."/>
            <person name="Kim D."/>
            <person name="Ryu S."/>
            <person name="Kim W."/>
        </authorList>
    </citation>
    <scope>NUCLEOTIDE SEQUENCE [LARGE SCALE GENOMIC DNA]</scope>
    <source>
        <tissue evidence="1">Muscle</tissue>
    </source>
</reference>
<name>A0A5B7FP98_PORTR</name>
<dbReference type="EMBL" id="VSRR010007651">
    <property type="protein sequence ID" value="MPC47276.1"/>
    <property type="molecule type" value="Genomic_DNA"/>
</dbReference>
<keyword evidence="2" id="KW-1185">Reference proteome</keyword>
<comment type="caution">
    <text evidence="1">The sequence shown here is derived from an EMBL/GenBank/DDBJ whole genome shotgun (WGS) entry which is preliminary data.</text>
</comment>
<dbReference type="Proteomes" id="UP000324222">
    <property type="component" value="Unassembled WGS sequence"/>
</dbReference>
<evidence type="ECO:0000313" key="2">
    <source>
        <dbReference type="Proteomes" id="UP000324222"/>
    </source>
</evidence>
<organism evidence="1 2">
    <name type="scientific">Portunus trituberculatus</name>
    <name type="common">Swimming crab</name>
    <name type="synonym">Neptunus trituberculatus</name>
    <dbReference type="NCBI Taxonomy" id="210409"/>
    <lineage>
        <taxon>Eukaryota</taxon>
        <taxon>Metazoa</taxon>
        <taxon>Ecdysozoa</taxon>
        <taxon>Arthropoda</taxon>
        <taxon>Crustacea</taxon>
        <taxon>Multicrustacea</taxon>
        <taxon>Malacostraca</taxon>
        <taxon>Eumalacostraca</taxon>
        <taxon>Eucarida</taxon>
        <taxon>Decapoda</taxon>
        <taxon>Pleocyemata</taxon>
        <taxon>Brachyura</taxon>
        <taxon>Eubrachyura</taxon>
        <taxon>Portunoidea</taxon>
        <taxon>Portunidae</taxon>
        <taxon>Portuninae</taxon>
        <taxon>Portunus</taxon>
    </lineage>
</organism>
<proteinExistence type="predicted"/>